<protein>
    <submittedName>
        <fullName evidence="1">dUTPase</fullName>
    </submittedName>
</protein>
<accession>A0A151B511</accession>
<dbReference type="RefSeq" id="WP_066824018.1">
    <property type="nucleotide sequence ID" value="NZ_LTBA01000009.1"/>
</dbReference>
<evidence type="ECO:0000313" key="1">
    <source>
        <dbReference type="EMBL" id="KYH34890.1"/>
    </source>
</evidence>
<keyword evidence="2" id="KW-1185">Reference proteome</keyword>
<reference evidence="1 2" key="1">
    <citation type="submission" date="2016-02" db="EMBL/GenBank/DDBJ databases">
        <title>Genome sequence of Clostridium tepidiprofundi DSM 19306.</title>
        <authorList>
            <person name="Poehlein A."/>
            <person name="Daniel R."/>
        </authorList>
    </citation>
    <scope>NUCLEOTIDE SEQUENCE [LARGE SCALE GENOMIC DNA]</scope>
    <source>
        <strain evidence="1 2">DSM 19306</strain>
    </source>
</reference>
<dbReference type="Pfam" id="PF08761">
    <property type="entry name" value="dUTPase_2"/>
    <property type="match status" value="1"/>
</dbReference>
<dbReference type="PIRSF" id="PIRSF030140">
    <property type="entry name" value="UCP030140"/>
    <property type="match status" value="1"/>
</dbReference>
<dbReference type="Proteomes" id="UP000075531">
    <property type="component" value="Unassembled WGS sequence"/>
</dbReference>
<sequence>MNLEKLFSLQNKLDKRIQKDHKLENENLISKKTLALLVEVGELANETRCFKFWSLKKPSAKEIILEEYVDCLHFILSIGLEKNYDDIRKIELKKSINEPTALFLLFYSSINDFMHTPSKQNYINIFESFLTLGAKLGFSSSEIEAAYISKNDINHKRQDQGY</sequence>
<dbReference type="Gene3D" id="1.10.4010.10">
    <property type="entry name" value="Type II deoxyuridine triphosphatase"/>
    <property type="match status" value="1"/>
</dbReference>
<dbReference type="SUPFAM" id="SSF101386">
    <property type="entry name" value="all-alpha NTP pyrophosphatases"/>
    <property type="match status" value="1"/>
</dbReference>
<evidence type="ECO:0000313" key="2">
    <source>
        <dbReference type="Proteomes" id="UP000075531"/>
    </source>
</evidence>
<comment type="caution">
    <text evidence="1">The sequence shown here is derived from an EMBL/GenBank/DDBJ whole genome shotgun (WGS) entry which is preliminary data.</text>
</comment>
<organism evidence="1 2">
    <name type="scientific">Clostridium tepidiprofundi DSM 19306</name>
    <dbReference type="NCBI Taxonomy" id="1121338"/>
    <lineage>
        <taxon>Bacteria</taxon>
        <taxon>Bacillati</taxon>
        <taxon>Bacillota</taxon>
        <taxon>Clostridia</taxon>
        <taxon>Eubacteriales</taxon>
        <taxon>Clostridiaceae</taxon>
        <taxon>Clostridium</taxon>
    </lineage>
</organism>
<dbReference type="AlphaFoldDB" id="A0A151B511"/>
<name>A0A151B511_9CLOT</name>
<dbReference type="OrthoDB" id="5506143at2"/>
<dbReference type="STRING" id="1121338.CLTEP_12120"/>
<dbReference type="CDD" id="cd11527">
    <property type="entry name" value="NTP-PPase_dUTPase"/>
    <property type="match status" value="1"/>
</dbReference>
<dbReference type="InterPro" id="IPR014871">
    <property type="entry name" value="dUTPase/dCTP_pyrophosphatase"/>
</dbReference>
<proteinExistence type="predicted"/>
<gene>
    <name evidence="1" type="ORF">CLTEP_12120</name>
</gene>
<dbReference type="InterPro" id="IPR016947">
    <property type="entry name" value="UCP030140"/>
</dbReference>
<dbReference type="PATRIC" id="fig|1121338.3.peg.1244"/>
<dbReference type="EMBL" id="LTBA01000009">
    <property type="protein sequence ID" value="KYH34890.1"/>
    <property type="molecule type" value="Genomic_DNA"/>
</dbReference>